<evidence type="ECO:0008006" key="6">
    <source>
        <dbReference type="Google" id="ProtNLM"/>
    </source>
</evidence>
<keyword evidence="5" id="KW-1185">Reference proteome</keyword>
<dbReference type="Ensembl" id="ENSFCTT00005042835.1">
    <property type="protein sequence ID" value="ENSFCTP00005030460.1"/>
    <property type="gene ID" value="ENSFCTG00005015032.1"/>
</dbReference>
<keyword evidence="2" id="KW-0812">Transmembrane</keyword>
<evidence type="ECO:0000256" key="1">
    <source>
        <dbReference type="SAM" id="MobiDB-lite"/>
    </source>
</evidence>
<evidence type="ECO:0000256" key="3">
    <source>
        <dbReference type="SAM" id="SignalP"/>
    </source>
</evidence>
<reference evidence="4" key="2">
    <citation type="submission" date="2025-08" db="UniProtKB">
        <authorList>
            <consortium name="Ensembl"/>
        </authorList>
    </citation>
    <scope>IDENTIFICATION</scope>
    <source>
        <strain evidence="4">breed Abyssinian</strain>
    </source>
</reference>
<accession>A0ABI7Y6P2</accession>
<reference evidence="4" key="3">
    <citation type="submission" date="2025-09" db="UniProtKB">
        <authorList>
            <consortium name="Ensembl"/>
        </authorList>
    </citation>
    <scope>IDENTIFICATION</scope>
    <source>
        <strain evidence="4">breed Abyssinian</strain>
    </source>
</reference>
<protein>
    <recommendedName>
        <fullName evidence="6">LLLL and CFNLAS motif containing 1</fullName>
    </recommendedName>
</protein>
<dbReference type="Proteomes" id="UP000823872">
    <property type="component" value="Chromosome A2"/>
</dbReference>
<dbReference type="GeneTree" id="ENSGT00390000018785"/>
<feature type="signal peptide" evidence="3">
    <location>
        <begin position="1"/>
        <end position="28"/>
    </location>
</feature>
<feature type="region of interest" description="Disordered" evidence="1">
    <location>
        <begin position="30"/>
        <end position="54"/>
    </location>
</feature>
<keyword evidence="3" id="KW-0732">Signal</keyword>
<proteinExistence type="predicted"/>
<gene>
    <name evidence="4" type="primary">LLCFC1</name>
</gene>
<feature type="chain" id="PRO_5045586092" description="LLLL and CFNLAS motif containing 1" evidence="3">
    <location>
        <begin position="29"/>
        <end position="128"/>
    </location>
</feature>
<dbReference type="InterPro" id="IPR031684">
    <property type="entry name" value="LLCFC1"/>
</dbReference>
<organism evidence="4 5">
    <name type="scientific">Felis catus</name>
    <name type="common">Cat</name>
    <name type="synonym">Felis silvestris catus</name>
    <dbReference type="NCBI Taxonomy" id="9685"/>
    <lineage>
        <taxon>Eukaryota</taxon>
        <taxon>Metazoa</taxon>
        <taxon>Chordata</taxon>
        <taxon>Craniata</taxon>
        <taxon>Vertebrata</taxon>
        <taxon>Euteleostomi</taxon>
        <taxon>Mammalia</taxon>
        <taxon>Eutheria</taxon>
        <taxon>Laurasiatheria</taxon>
        <taxon>Carnivora</taxon>
        <taxon>Feliformia</taxon>
        <taxon>Felidae</taxon>
        <taxon>Felinae</taxon>
        <taxon>Felis</taxon>
    </lineage>
</organism>
<keyword evidence="2" id="KW-1133">Transmembrane helix</keyword>
<dbReference type="PANTHER" id="PTHR37348:SF1">
    <property type="entry name" value="SPERM-EGG FUSION PROTEIN LLCFC1"/>
    <property type="match status" value="1"/>
</dbReference>
<feature type="transmembrane region" description="Helical" evidence="2">
    <location>
        <begin position="90"/>
        <end position="109"/>
    </location>
</feature>
<evidence type="ECO:0000313" key="4">
    <source>
        <dbReference type="Ensembl" id="ENSFCTP00005030460.1"/>
    </source>
</evidence>
<name>A0ABI7Y6P2_FELCA</name>
<keyword evidence="2" id="KW-0472">Membrane</keyword>
<evidence type="ECO:0000313" key="5">
    <source>
        <dbReference type="Proteomes" id="UP000823872"/>
    </source>
</evidence>
<evidence type="ECO:0000256" key="2">
    <source>
        <dbReference type="SAM" id="Phobius"/>
    </source>
</evidence>
<dbReference type="PANTHER" id="PTHR37348">
    <property type="entry name" value="LLLL AND CFNLAS MOTIF-CONTAINING PROTEIN 1"/>
    <property type="match status" value="1"/>
</dbReference>
<reference evidence="4 5" key="1">
    <citation type="submission" date="2021-02" db="EMBL/GenBank/DDBJ databases">
        <title>Safari Cat Assemblies.</title>
        <authorList>
            <person name="Bredemeyer K.R."/>
            <person name="Murphy W.J."/>
        </authorList>
    </citation>
    <scope>NUCLEOTIDE SEQUENCE [LARGE SCALE GENOMIC DNA]</scope>
</reference>
<dbReference type="Pfam" id="PF15838">
    <property type="entry name" value="LLCFC1"/>
    <property type="match status" value="1"/>
</dbReference>
<sequence>MTSLGSQLCRAAFLAAILLLLRVKGAKLQKGSLDPNERSQNEKTPSTDQDQENFEEHFVASSVGEMWQVVDMAQQEDDGTSDRAALRDHLFNLAFCFNLASIMVFLGTLRLRFLDEDLAIYFRFMIAY</sequence>